<reference evidence="1 2" key="1">
    <citation type="submission" date="2015-07" db="EMBL/GenBank/DDBJ databases">
        <title>The genome of Eufriesea mexicana.</title>
        <authorList>
            <person name="Pan H."/>
            <person name="Kapheim K."/>
        </authorList>
    </citation>
    <scope>NUCLEOTIDE SEQUENCE [LARGE SCALE GENOMIC DNA]</scope>
    <source>
        <strain evidence="1">0111107269</strain>
        <tissue evidence="1">Whole body</tissue>
    </source>
</reference>
<sequence length="56" mass="6570">MTVVNGNFENLSYIRLYIPKGVQENWLEINLNLTNQFRASIIRFKLIAGGRKFLVR</sequence>
<proteinExistence type="predicted"/>
<dbReference type="Proteomes" id="UP000250275">
    <property type="component" value="Unassembled WGS sequence"/>
</dbReference>
<evidence type="ECO:0000313" key="1">
    <source>
        <dbReference type="EMBL" id="OAD54998.1"/>
    </source>
</evidence>
<name>A0A310SMJ6_9HYME</name>
<organism evidence="1 2">
    <name type="scientific">Eufriesea mexicana</name>
    <dbReference type="NCBI Taxonomy" id="516756"/>
    <lineage>
        <taxon>Eukaryota</taxon>
        <taxon>Metazoa</taxon>
        <taxon>Ecdysozoa</taxon>
        <taxon>Arthropoda</taxon>
        <taxon>Hexapoda</taxon>
        <taxon>Insecta</taxon>
        <taxon>Pterygota</taxon>
        <taxon>Neoptera</taxon>
        <taxon>Endopterygota</taxon>
        <taxon>Hymenoptera</taxon>
        <taxon>Apocrita</taxon>
        <taxon>Aculeata</taxon>
        <taxon>Apoidea</taxon>
        <taxon>Anthophila</taxon>
        <taxon>Apidae</taxon>
        <taxon>Eufriesea</taxon>
    </lineage>
</organism>
<evidence type="ECO:0000313" key="2">
    <source>
        <dbReference type="Proteomes" id="UP000250275"/>
    </source>
</evidence>
<accession>A0A310SMJ6</accession>
<dbReference type="EMBL" id="KQ763551">
    <property type="protein sequence ID" value="OAD54998.1"/>
    <property type="molecule type" value="Genomic_DNA"/>
</dbReference>
<gene>
    <name evidence="1" type="ORF">WN48_05747</name>
</gene>
<protein>
    <submittedName>
        <fullName evidence="1">Uncharacterized protein</fullName>
    </submittedName>
</protein>
<dbReference type="AlphaFoldDB" id="A0A310SMJ6"/>
<keyword evidence="2" id="KW-1185">Reference proteome</keyword>